<dbReference type="AlphaFoldDB" id="A0A8T1S732"/>
<dbReference type="OrthoDB" id="9030353at2759"/>
<evidence type="ECO:0000259" key="3">
    <source>
        <dbReference type="Pfam" id="PF12736"/>
    </source>
</evidence>
<dbReference type="EMBL" id="JAHGAV010000556">
    <property type="protein sequence ID" value="KAG6924660.1"/>
    <property type="molecule type" value="Genomic_DNA"/>
</dbReference>
<dbReference type="GO" id="GO:0005737">
    <property type="term" value="C:cytoplasm"/>
    <property type="evidence" value="ECO:0007669"/>
    <property type="project" value="TreeGrafter"/>
</dbReference>
<organism evidence="4 5">
    <name type="scientific">Chelydra serpentina</name>
    <name type="common">Snapping turtle</name>
    <name type="synonym">Testudo serpentina</name>
    <dbReference type="NCBI Taxonomy" id="8475"/>
    <lineage>
        <taxon>Eukaryota</taxon>
        <taxon>Metazoa</taxon>
        <taxon>Chordata</taxon>
        <taxon>Craniata</taxon>
        <taxon>Vertebrata</taxon>
        <taxon>Euteleostomi</taxon>
        <taxon>Archelosauria</taxon>
        <taxon>Testudinata</taxon>
        <taxon>Testudines</taxon>
        <taxon>Cryptodira</taxon>
        <taxon>Durocryptodira</taxon>
        <taxon>Americhelydia</taxon>
        <taxon>Chelydroidea</taxon>
        <taxon>Chelydridae</taxon>
        <taxon>Chelydra</taxon>
    </lineage>
</organism>
<dbReference type="PANTHER" id="PTHR15215:SF2">
    <property type="entry name" value="PROTEIN THEMIS2"/>
    <property type="match status" value="1"/>
</dbReference>
<name>A0A8T1S732_CHESE</name>
<protein>
    <submittedName>
        <fullName evidence="4">Thymocyte selection associated family member 2</fullName>
    </submittedName>
</protein>
<dbReference type="Pfam" id="PF12736">
    <property type="entry name" value="CABIT"/>
    <property type="match status" value="2"/>
</dbReference>
<keyword evidence="5" id="KW-1185">Reference proteome</keyword>
<feature type="region of interest" description="Disordered" evidence="2">
    <location>
        <begin position="532"/>
        <end position="636"/>
    </location>
</feature>
<dbReference type="Proteomes" id="UP000765507">
    <property type="component" value="Unassembled WGS sequence"/>
</dbReference>
<comment type="similarity">
    <text evidence="1">Belongs to the themis family.</text>
</comment>
<evidence type="ECO:0000256" key="1">
    <source>
        <dbReference type="ARBA" id="ARBA00006414"/>
    </source>
</evidence>
<feature type="compositionally biased region" description="Polar residues" evidence="2">
    <location>
        <begin position="604"/>
        <end position="614"/>
    </location>
</feature>
<feature type="domain" description="CABIT" evidence="3">
    <location>
        <begin position="259"/>
        <end position="484"/>
    </location>
</feature>
<accession>A0A8T1S732</accession>
<feature type="domain" description="CABIT" evidence="3">
    <location>
        <begin position="18"/>
        <end position="238"/>
    </location>
</feature>
<evidence type="ECO:0000313" key="4">
    <source>
        <dbReference type="EMBL" id="KAG6924660.1"/>
    </source>
</evidence>
<proteinExistence type="inferred from homology"/>
<evidence type="ECO:0000313" key="5">
    <source>
        <dbReference type="Proteomes" id="UP000765507"/>
    </source>
</evidence>
<dbReference type="InterPro" id="IPR025946">
    <property type="entry name" value="CABIT_dom"/>
</dbReference>
<evidence type="ECO:0000256" key="2">
    <source>
        <dbReference type="SAM" id="MobiDB-lite"/>
    </source>
</evidence>
<dbReference type="PANTHER" id="PTHR15215">
    <property type="entry name" value="CABIT DOMAIN-CONTAINING PROTEIN"/>
    <property type="match status" value="1"/>
</dbReference>
<feature type="compositionally biased region" description="Low complexity" evidence="2">
    <location>
        <begin position="571"/>
        <end position="603"/>
    </location>
</feature>
<comment type="caution">
    <text evidence="4">The sequence shown here is derived from an EMBL/GenBank/DDBJ whole genome shotgun (WGS) entry which is preliminary data.</text>
</comment>
<sequence length="660" mass="73930">MEPLSFQEYIVSLDIASLPRVLKICSGVYFQGSVYEVGGRECCLSTGDLVKIIGVRLQKVTCEDPETGLATELPLNFKGHFQPSRDQPSHMSLKTFARTRPAGLQDMPFSFTSAVDLTVDGQVIPQGQPISLLSVARHEGQEFANCTTMGQDGQHLLCFPFSLQGQFYECSGQQNYTLSQVLQSEALRGQRLNCSALGRRSLLLCPVYEVQGIMHMRKEVVKIPSTLEVDVEDVTEESQHIHFIKPLMLSEVLGLERAFPVEAEILEGPEYPPIFENDWIPHLQKGQKIQIHGKSCDWRILASSSKGRKGSRHFLLSSTYQGKFRRRPREFPTVLDLTASLGKGKCLRVVVTKDCESTEEDLPSLSMGDRLEVLHLAKTHVCRQAEHKSIDVLLCSRSSGEDEDEESEQLMLPLHLEGGFVEEVSDSRRYSLPEIVEKLQLPCEVKVATKDSSLANDILGSFSALRLEAQITEPFLVTSLCEEPSVSFQIPPQWLDMTLFFTEEPAPSQTSLTDRSKVEELTESFYYHLLKLMPSNEAPPPRPPKRRDFSNKAGTQLSGAKEVTEKPKPLPALSKSKCTPEESVPLSPKPRSVRSPPIVRSSPNEYSSHHTGSQMAPKPKKPFKEARDANVSDDSDHDYELVDEHLIKTIDRMQKAVLHY</sequence>
<dbReference type="InterPro" id="IPR039671">
    <property type="entry name" value="THEMIS"/>
</dbReference>
<reference evidence="4 5" key="1">
    <citation type="journal article" date="2020" name="G3 (Bethesda)">
        <title>Draft Genome of the Common Snapping Turtle, Chelydra serpentina, a Model for Phenotypic Plasticity in Reptiles.</title>
        <authorList>
            <person name="Das D."/>
            <person name="Singh S.K."/>
            <person name="Bierstedt J."/>
            <person name="Erickson A."/>
            <person name="Galli G.L.J."/>
            <person name="Crossley D.A. 2nd"/>
            <person name="Rhen T."/>
        </authorList>
    </citation>
    <scope>NUCLEOTIDE SEQUENCE [LARGE SCALE GENOMIC DNA]</scope>
    <source>
        <strain evidence="4">KW</strain>
    </source>
</reference>
<dbReference type="GO" id="GO:0005634">
    <property type="term" value="C:nucleus"/>
    <property type="evidence" value="ECO:0007669"/>
    <property type="project" value="TreeGrafter"/>
</dbReference>
<gene>
    <name evidence="4" type="primary">THEMIS2</name>
    <name evidence="4" type="ORF">G0U57_016817</name>
</gene>
<dbReference type="GO" id="GO:0050852">
    <property type="term" value="P:T cell receptor signaling pathway"/>
    <property type="evidence" value="ECO:0007669"/>
    <property type="project" value="TreeGrafter"/>
</dbReference>